<dbReference type="OrthoDB" id="3632757at2759"/>
<dbReference type="Proteomes" id="UP000813444">
    <property type="component" value="Unassembled WGS sequence"/>
</dbReference>
<dbReference type="Gene3D" id="3.90.230.10">
    <property type="entry name" value="Creatinase/methionine aminopeptidase superfamily"/>
    <property type="match status" value="1"/>
</dbReference>
<organism evidence="3 4">
    <name type="scientific">Stachybotrys elegans</name>
    <dbReference type="NCBI Taxonomy" id="80388"/>
    <lineage>
        <taxon>Eukaryota</taxon>
        <taxon>Fungi</taxon>
        <taxon>Dikarya</taxon>
        <taxon>Ascomycota</taxon>
        <taxon>Pezizomycotina</taxon>
        <taxon>Sordariomycetes</taxon>
        <taxon>Hypocreomycetidae</taxon>
        <taxon>Hypocreales</taxon>
        <taxon>Stachybotryaceae</taxon>
        <taxon>Stachybotrys</taxon>
    </lineage>
</organism>
<dbReference type="InterPro" id="IPR036005">
    <property type="entry name" value="Creatinase/aminopeptidase-like"/>
</dbReference>
<keyword evidence="4" id="KW-1185">Reference proteome</keyword>
<dbReference type="AlphaFoldDB" id="A0A8K0WNK3"/>
<evidence type="ECO:0000313" key="4">
    <source>
        <dbReference type="Proteomes" id="UP000813444"/>
    </source>
</evidence>
<evidence type="ECO:0000256" key="1">
    <source>
        <dbReference type="SAM" id="SignalP"/>
    </source>
</evidence>
<proteinExistence type="predicted"/>
<feature type="signal peptide" evidence="1">
    <location>
        <begin position="1"/>
        <end position="19"/>
    </location>
</feature>
<evidence type="ECO:0000313" key="3">
    <source>
        <dbReference type="EMBL" id="KAH7309557.1"/>
    </source>
</evidence>
<keyword evidence="1" id="KW-0732">Signal</keyword>
<reference evidence="3" key="1">
    <citation type="journal article" date="2021" name="Nat. Commun.">
        <title>Genetic determinants of endophytism in the Arabidopsis root mycobiome.</title>
        <authorList>
            <person name="Mesny F."/>
            <person name="Miyauchi S."/>
            <person name="Thiergart T."/>
            <person name="Pickel B."/>
            <person name="Atanasova L."/>
            <person name="Karlsson M."/>
            <person name="Huettel B."/>
            <person name="Barry K.W."/>
            <person name="Haridas S."/>
            <person name="Chen C."/>
            <person name="Bauer D."/>
            <person name="Andreopoulos W."/>
            <person name="Pangilinan J."/>
            <person name="LaButti K."/>
            <person name="Riley R."/>
            <person name="Lipzen A."/>
            <person name="Clum A."/>
            <person name="Drula E."/>
            <person name="Henrissat B."/>
            <person name="Kohler A."/>
            <person name="Grigoriev I.V."/>
            <person name="Martin F.M."/>
            <person name="Hacquard S."/>
        </authorList>
    </citation>
    <scope>NUCLEOTIDE SEQUENCE</scope>
    <source>
        <strain evidence="3">MPI-CAGE-CH-0235</strain>
    </source>
</reference>
<feature type="chain" id="PRO_5035447320" evidence="1">
    <location>
        <begin position="20"/>
        <end position="431"/>
    </location>
</feature>
<feature type="domain" description="Peptidase M24" evidence="2">
    <location>
        <begin position="186"/>
        <end position="351"/>
    </location>
</feature>
<dbReference type="Pfam" id="PF00557">
    <property type="entry name" value="Peptidase_M24"/>
    <property type="match status" value="1"/>
</dbReference>
<protein>
    <submittedName>
        <fullName evidence="3">Lipoprotein</fullName>
    </submittedName>
</protein>
<accession>A0A8K0WNK3</accession>
<name>A0A8K0WNK3_9HYPO</name>
<keyword evidence="3" id="KW-0449">Lipoprotein</keyword>
<dbReference type="SUPFAM" id="SSF55920">
    <property type="entry name" value="Creatinase/aminopeptidase"/>
    <property type="match status" value="1"/>
</dbReference>
<dbReference type="EMBL" id="JAGPNK010000013">
    <property type="protein sequence ID" value="KAH7309557.1"/>
    <property type="molecule type" value="Genomic_DNA"/>
</dbReference>
<dbReference type="InterPro" id="IPR000994">
    <property type="entry name" value="Pept_M24"/>
</dbReference>
<evidence type="ECO:0000259" key="2">
    <source>
        <dbReference type="Pfam" id="PF00557"/>
    </source>
</evidence>
<gene>
    <name evidence="3" type="ORF">B0I35DRAFT_453273</name>
</gene>
<sequence>MKTAAVLAVACLLASQAVAKSPSYHRLPPLREQARLQNEWVAERTAAIPDLLYKHNVDAWLISQREYAEETIFWVLKSAETFSARRRTTYLYMANTTHGGPAAYSWIDNTPQIWDDILEVLERHEPATIAVNDHQELAFASGLHAGERDIIAAELGSRWTDRFVLRPLLSLDLIGTQIAARLDWYRKLQETAWAMISKAFSAEVITAGETTPADVEWWLREELQAHNLTTWFPPSVSILVDERFPGPDRAIAPGDMLHVDFGVTAMGMNTDTQHLAYVLRPGESEAPRGLREGLRKANRMQDISREMMRPGRTGNEILKDTLAQMDKEGIAGKVYSHAVGDWGHAAGAVVGMTNLQDHVPVLGDLPLLSDTWYSVELYAEHAVPEFGGATVPFALEEDVYWDASTQTFEWLYARQDEFHLITTSHLSSEEL</sequence>
<comment type="caution">
    <text evidence="3">The sequence shown here is derived from an EMBL/GenBank/DDBJ whole genome shotgun (WGS) entry which is preliminary data.</text>
</comment>